<reference evidence="3" key="2">
    <citation type="journal article" date="2021" name="PeerJ">
        <title>Extensive microbial diversity within the chicken gut microbiome revealed by metagenomics and culture.</title>
        <authorList>
            <person name="Gilroy R."/>
            <person name="Ravi A."/>
            <person name="Getino M."/>
            <person name="Pursley I."/>
            <person name="Horton D.L."/>
            <person name="Alikhan N.F."/>
            <person name="Baker D."/>
            <person name="Gharbi K."/>
            <person name="Hall N."/>
            <person name="Watson M."/>
            <person name="Adriaenssens E.M."/>
            <person name="Foster-Nyarko E."/>
            <person name="Jarju S."/>
            <person name="Secka A."/>
            <person name="Antonio M."/>
            <person name="Oren A."/>
            <person name="Chaudhuri R.R."/>
            <person name="La Ragione R."/>
            <person name="Hildebrand F."/>
            <person name="Pallen M.J."/>
        </authorList>
    </citation>
    <scope>NUCLEOTIDE SEQUENCE</scope>
    <source>
        <strain evidence="3">CHK178-757</strain>
    </source>
</reference>
<dbReference type="AlphaFoldDB" id="A0A9D1JR28"/>
<dbReference type="Proteomes" id="UP000823927">
    <property type="component" value="Unassembled WGS sequence"/>
</dbReference>
<keyword evidence="1" id="KW-0472">Membrane</keyword>
<evidence type="ECO:0000259" key="2">
    <source>
        <dbReference type="Pfam" id="PF14478"/>
    </source>
</evidence>
<dbReference type="InterPro" id="IPR027954">
    <property type="entry name" value="Transcobalamin-like_C"/>
</dbReference>
<evidence type="ECO:0000313" key="4">
    <source>
        <dbReference type="Proteomes" id="UP000823927"/>
    </source>
</evidence>
<keyword evidence="1" id="KW-0812">Transmembrane</keyword>
<dbReference type="EMBL" id="DVIT01000027">
    <property type="protein sequence ID" value="HIS47354.1"/>
    <property type="molecule type" value="Genomic_DNA"/>
</dbReference>
<name>A0A9D1JR28_9FIRM</name>
<sequence length="133" mass="14587">MKKENSRKAVVAGIIILVVLVAVMAAIYFVMGPKTQAGSKTVTIEVINSSQETASYQVQTDARYLQQVMDEAQGLSYETDSGNMVVSINGETADYNADQAYWAFYLNGEYCNFGIDQQPVADGDIFTIEYTKG</sequence>
<feature type="transmembrane region" description="Helical" evidence="1">
    <location>
        <begin position="9"/>
        <end position="31"/>
    </location>
</feature>
<evidence type="ECO:0000313" key="3">
    <source>
        <dbReference type="EMBL" id="HIS47354.1"/>
    </source>
</evidence>
<organism evidence="3 4">
    <name type="scientific">Candidatus Scybalocola faecigallinarum</name>
    <dbReference type="NCBI Taxonomy" id="2840941"/>
    <lineage>
        <taxon>Bacteria</taxon>
        <taxon>Bacillati</taxon>
        <taxon>Bacillota</taxon>
        <taxon>Clostridia</taxon>
        <taxon>Lachnospirales</taxon>
        <taxon>Lachnospiraceae</taxon>
        <taxon>Lachnospiraceae incertae sedis</taxon>
        <taxon>Candidatus Scybalocola (ex Gilroy et al. 2021)</taxon>
    </lineage>
</organism>
<evidence type="ECO:0000256" key="1">
    <source>
        <dbReference type="SAM" id="Phobius"/>
    </source>
</evidence>
<accession>A0A9D1JR28</accession>
<comment type="caution">
    <text evidence="3">The sequence shown here is derived from an EMBL/GenBank/DDBJ whole genome shotgun (WGS) entry which is preliminary data.</text>
</comment>
<gene>
    <name evidence="3" type="ORF">IAB46_07340</name>
</gene>
<protein>
    <submittedName>
        <fullName evidence="3">DUF4430 domain-containing protein</fullName>
    </submittedName>
</protein>
<feature type="domain" description="Transcobalamin-like C-terminal" evidence="2">
    <location>
        <begin position="65"/>
        <end position="132"/>
    </location>
</feature>
<dbReference type="Pfam" id="PF14478">
    <property type="entry name" value="DUF4430"/>
    <property type="match status" value="1"/>
</dbReference>
<dbReference type="Gene3D" id="2.170.130.30">
    <property type="match status" value="1"/>
</dbReference>
<keyword evidence="1" id="KW-1133">Transmembrane helix</keyword>
<proteinExistence type="predicted"/>
<reference evidence="3" key="1">
    <citation type="submission" date="2020-10" db="EMBL/GenBank/DDBJ databases">
        <authorList>
            <person name="Gilroy R."/>
        </authorList>
    </citation>
    <scope>NUCLEOTIDE SEQUENCE</scope>
    <source>
        <strain evidence="3">CHK178-757</strain>
    </source>
</reference>